<name>A0A369K7E9_HYPMA</name>
<accession>A0A369K7E9</accession>
<protein>
    <submittedName>
        <fullName evidence="2">Uncharacterized protein</fullName>
    </submittedName>
</protein>
<evidence type="ECO:0000256" key="1">
    <source>
        <dbReference type="SAM" id="MobiDB-lite"/>
    </source>
</evidence>
<dbReference type="STRING" id="39966.A0A369K7E9"/>
<gene>
    <name evidence="2" type="ORF">Hypma_003200</name>
</gene>
<dbReference type="Proteomes" id="UP000076154">
    <property type="component" value="Unassembled WGS sequence"/>
</dbReference>
<evidence type="ECO:0000313" key="2">
    <source>
        <dbReference type="EMBL" id="RDB27753.1"/>
    </source>
</evidence>
<dbReference type="EMBL" id="LUEZ02000014">
    <property type="protein sequence ID" value="RDB27753.1"/>
    <property type="molecule type" value="Genomic_DNA"/>
</dbReference>
<dbReference type="OrthoDB" id="3045818at2759"/>
<dbReference type="AlphaFoldDB" id="A0A369K7E9"/>
<keyword evidence="3" id="KW-1185">Reference proteome</keyword>
<evidence type="ECO:0000313" key="3">
    <source>
        <dbReference type="Proteomes" id="UP000076154"/>
    </source>
</evidence>
<reference evidence="2" key="1">
    <citation type="submission" date="2018-04" db="EMBL/GenBank/DDBJ databases">
        <title>Whole genome sequencing of Hypsizygus marmoreus.</title>
        <authorList>
            <person name="Choi I.-G."/>
            <person name="Min B."/>
            <person name="Kim J.-G."/>
            <person name="Kim S."/>
            <person name="Oh Y.-L."/>
            <person name="Kong W.-S."/>
            <person name="Park H."/>
            <person name="Jeong J."/>
            <person name="Song E.-S."/>
        </authorList>
    </citation>
    <scope>NUCLEOTIDE SEQUENCE [LARGE SCALE GENOMIC DNA]</scope>
    <source>
        <strain evidence="2">51987-8</strain>
    </source>
</reference>
<sequence>MFSLRCRQQIFQTFSRQILPTSSRHLSRMSVRQARPFTSNLSRPTHITSRRMGHLNTIAASSRLEKEGIPVALEDQETQQIIARAKKVWPCPVVVPKGWSCAWENWPYLLTFYWLSPYYLMLPQIEMLVNIRHRMPGETRPILFSDEKQAFIFTLVEDATQYFMFDVITHELRRFEGVHSEKALVEAMVKDYAAVESKLRRVEPDAEGVEALQRILMRDESVIPFLAERFLDYAPMPTKPWEEGTAGDVSELSEEESIEAFKELEETEKVIMKQSFAGLEDDEEWTKEDDVDEDEDDDADEDEDDDADEDEDDDVDEDDDADEDDDDDVDEDEDDDVDEDGDDAELYKYLEKLELEALERLSRQEFKAMKDFQAMKDFKK</sequence>
<organism evidence="2 3">
    <name type="scientific">Hypsizygus marmoreus</name>
    <name type="common">White beech mushroom</name>
    <name type="synonym">Agaricus marmoreus</name>
    <dbReference type="NCBI Taxonomy" id="39966"/>
    <lineage>
        <taxon>Eukaryota</taxon>
        <taxon>Fungi</taxon>
        <taxon>Dikarya</taxon>
        <taxon>Basidiomycota</taxon>
        <taxon>Agaricomycotina</taxon>
        <taxon>Agaricomycetes</taxon>
        <taxon>Agaricomycetidae</taxon>
        <taxon>Agaricales</taxon>
        <taxon>Tricholomatineae</taxon>
        <taxon>Lyophyllaceae</taxon>
        <taxon>Hypsizygus</taxon>
    </lineage>
</organism>
<feature type="region of interest" description="Disordered" evidence="1">
    <location>
        <begin position="274"/>
        <end position="345"/>
    </location>
</feature>
<feature type="compositionally biased region" description="Acidic residues" evidence="1">
    <location>
        <begin position="279"/>
        <end position="344"/>
    </location>
</feature>
<proteinExistence type="predicted"/>
<comment type="caution">
    <text evidence="2">The sequence shown here is derived from an EMBL/GenBank/DDBJ whole genome shotgun (WGS) entry which is preliminary data.</text>
</comment>
<dbReference type="InParanoid" id="A0A369K7E9"/>